<sequence>MEKIEYLNKEEMNSIQSQRLIEEIKYVYENQKPYRKKWMRPGLSHQILNLLMI</sequence>
<organism evidence="1 2">
    <name type="scientific">Anaeroplasma bactoclasticum</name>
    <dbReference type="NCBI Taxonomy" id="2088"/>
    <lineage>
        <taxon>Bacteria</taxon>
        <taxon>Bacillati</taxon>
        <taxon>Mycoplasmatota</taxon>
        <taxon>Mollicutes</taxon>
        <taxon>Anaeroplasmatales</taxon>
        <taxon>Anaeroplasmataceae</taxon>
        <taxon>Anaeroplasma</taxon>
    </lineage>
</organism>
<evidence type="ECO:0000313" key="2">
    <source>
        <dbReference type="Proteomes" id="UP000266506"/>
    </source>
</evidence>
<name>A0A397R826_9MOLU</name>
<comment type="caution">
    <text evidence="1">The sequence shown here is derived from an EMBL/GenBank/DDBJ whole genome shotgun (WGS) entry which is preliminary data.</text>
</comment>
<dbReference type="AlphaFoldDB" id="A0A397R826"/>
<keyword evidence="2" id="KW-1185">Reference proteome</keyword>
<dbReference type="EMBL" id="QXEV01000022">
    <property type="protein sequence ID" value="RIA66521.1"/>
    <property type="molecule type" value="Genomic_DNA"/>
</dbReference>
<protein>
    <submittedName>
        <fullName evidence="1">Uncharacterized protein</fullName>
    </submittedName>
</protein>
<reference evidence="1 2" key="1">
    <citation type="submission" date="2018-08" db="EMBL/GenBank/DDBJ databases">
        <title>Genomic Encyclopedia of Archaeal and Bacterial Type Strains, Phase II (KMG-II): from individual species to whole genera.</title>
        <authorList>
            <person name="Goeker M."/>
        </authorList>
    </citation>
    <scope>NUCLEOTIDE SEQUENCE [LARGE SCALE GENOMIC DNA]</scope>
    <source>
        <strain evidence="1 2">ATCC 27112</strain>
    </source>
</reference>
<accession>A0A397R826</accession>
<dbReference type="InParanoid" id="A0A397R826"/>
<dbReference type="Gene3D" id="3.40.50.12780">
    <property type="entry name" value="N-terminal domain of ligase-like"/>
    <property type="match status" value="1"/>
</dbReference>
<proteinExistence type="predicted"/>
<dbReference type="InterPro" id="IPR042099">
    <property type="entry name" value="ANL_N_sf"/>
</dbReference>
<gene>
    <name evidence="1" type="ORF">EI71_01570</name>
</gene>
<dbReference type="Proteomes" id="UP000266506">
    <property type="component" value="Unassembled WGS sequence"/>
</dbReference>
<evidence type="ECO:0000313" key="1">
    <source>
        <dbReference type="EMBL" id="RIA66521.1"/>
    </source>
</evidence>